<keyword evidence="5" id="KW-0378">Hydrolase</keyword>
<dbReference type="GO" id="GO:0008777">
    <property type="term" value="F:acetylornithine deacetylase activity"/>
    <property type="evidence" value="ECO:0007669"/>
    <property type="project" value="TreeGrafter"/>
</dbReference>
<evidence type="ECO:0000256" key="9">
    <source>
        <dbReference type="ARBA" id="ARBA00023285"/>
    </source>
</evidence>
<evidence type="ECO:0000256" key="6">
    <source>
        <dbReference type="ARBA" id="ARBA00022833"/>
    </source>
</evidence>
<dbReference type="GO" id="GO:0006526">
    <property type="term" value="P:L-arginine biosynthetic process"/>
    <property type="evidence" value="ECO:0007669"/>
    <property type="project" value="TreeGrafter"/>
</dbReference>
<dbReference type="Pfam" id="PF07687">
    <property type="entry name" value="M20_dimer"/>
    <property type="match status" value="1"/>
</dbReference>
<keyword evidence="4" id="KW-0479">Metal-binding</keyword>
<feature type="signal peptide" evidence="10">
    <location>
        <begin position="1"/>
        <end position="21"/>
    </location>
</feature>
<dbReference type="PANTHER" id="PTHR43808">
    <property type="entry name" value="ACETYLORNITHINE DEACETYLASE"/>
    <property type="match status" value="1"/>
</dbReference>
<feature type="chain" id="PRO_5021311770" evidence="10">
    <location>
        <begin position="22"/>
        <end position="506"/>
    </location>
</feature>
<dbReference type="GO" id="GO:0008237">
    <property type="term" value="F:metallopeptidase activity"/>
    <property type="evidence" value="ECO:0007669"/>
    <property type="project" value="UniProtKB-KW"/>
</dbReference>
<dbReference type="Gene3D" id="3.40.630.10">
    <property type="entry name" value="Zn peptidases"/>
    <property type="match status" value="1"/>
</dbReference>
<organism evidence="12 13">
    <name type="scientific">Zemynaea arenosa</name>
    <dbReference type="NCBI Taxonomy" id="2561931"/>
    <lineage>
        <taxon>Bacteria</taxon>
        <taxon>Pseudomonadati</taxon>
        <taxon>Pseudomonadota</taxon>
        <taxon>Betaproteobacteria</taxon>
        <taxon>Burkholderiales</taxon>
        <taxon>Oxalobacteraceae</taxon>
        <taxon>Telluria group</taxon>
        <taxon>Zemynaea</taxon>
    </lineage>
</organism>
<evidence type="ECO:0000256" key="10">
    <source>
        <dbReference type="SAM" id="SignalP"/>
    </source>
</evidence>
<accession>A0A4Y9SA35</accession>
<dbReference type="InterPro" id="IPR050072">
    <property type="entry name" value="Peptidase_M20A"/>
</dbReference>
<evidence type="ECO:0000256" key="5">
    <source>
        <dbReference type="ARBA" id="ARBA00022801"/>
    </source>
</evidence>
<keyword evidence="10" id="KW-0732">Signal</keyword>
<dbReference type="SUPFAM" id="SSF53187">
    <property type="entry name" value="Zn-dependent exopeptidases"/>
    <property type="match status" value="1"/>
</dbReference>
<dbReference type="Proteomes" id="UP000298438">
    <property type="component" value="Unassembled WGS sequence"/>
</dbReference>
<dbReference type="InterPro" id="IPR002933">
    <property type="entry name" value="Peptidase_M20"/>
</dbReference>
<dbReference type="OrthoDB" id="9761532at2"/>
<feature type="domain" description="Peptidase M20 dimerisation" evidence="11">
    <location>
        <begin position="290"/>
        <end position="399"/>
    </location>
</feature>
<comment type="caution">
    <text evidence="12">The sequence shown here is derived from an EMBL/GenBank/DDBJ whole genome shotgun (WGS) entry which is preliminary data.</text>
</comment>
<keyword evidence="8" id="KW-0482">Metalloprotease</keyword>
<keyword evidence="13" id="KW-1185">Reference proteome</keyword>
<keyword evidence="7" id="KW-0224">Dipeptidase</keyword>
<dbReference type="Pfam" id="PF01546">
    <property type="entry name" value="Peptidase_M20"/>
    <property type="match status" value="1"/>
</dbReference>
<dbReference type="RefSeq" id="WP_135208083.1">
    <property type="nucleotide sequence ID" value="NZ_SPVF01000196.1"/>
</dbReference>
<keyword evidence="3" id="KW-0645">Protease</keyword>
<dbReference type="AlphaFoldDB" id="A0A4Y9SA35"/>
<keyword evidence="6" id="KW-0862">Zinc</keyword>
<dbReference type="Gene3D" id="3.30.70.360">
    <property type="match status" value="2"/>
</dbReference>
<evidence type="ECO:0000256" key="7">
    <source>
        <dbReference type="ARBA" id="ARBA00022997"/>
    </source>
</evidence>
<dbReference type="PANTHER" id="PTHR43808:SF31">
    <property type="entry name" value="N-ACETYL-L-CITRULLINE DEACETYLASE"/>
    <property type="match status" value="1"/>
</dbReference>
<dbReference type="GO" id="GO:0006508">
    <property type="term" value="P:proteolysis"/>
    <property type="evidence" value="ECO:0007669"/>
    <property type="project" value="UniProtKB-KW"/>
</dbReference>
<evidence type="ECO:0000256" key="3">
    <source>
        <dbReference type="ARBA" id="ARBA00022670"/>
    </source>
</evidence>
<comment type="similarity">
    <text evidence="2">Belongs to the peptidase M20A family.</text>
</comment>
<dbReference type="InterPro" id="IPR036264">
    <property type="entry name" value="Bact_exopeptidase_dim_dom"/>
</dbReference>
<keyword evidence="9" id="KW-0170">Cobalt</keyword>
<evidence type="ECO:0000313" key="12">
    <source>
        <dbReference type="EMBL" id="TFW16967.1"/>
    </source>
</evidence>
<dbReference type="InterPro" id="IPR010964">
    <property type="entry name" value="M20A_pepV-rel"/>
</dbReference>
<dbReference type="NCBIfam" id="TIGR01887">
    <property type="entry name" value="dipeptidaselike"/>
    <property type="match status" value="1"/>
</dbReference>
<evidence type="ECO:0000256" key="1">
    <source>
        <dbReference type="ARBA" id="ARBA00001947"/>
    </source>
</evidence>
<gene>
    <name evidence="12" type="ORF">E4L96_15265</name>
</gene>
<sequence>MHILPKLAAATAVALPLLAGAAPATSQATPGPAAVKAAKYAVSTYRNDIVDTLAKLVSFNTVADPKVPFETNPQVVGFKNTLKAEAARLGFDYADEGYVLRIGYGSGTERVGVITHGDVQPVDPAKWKKSPFELDRTSEAGRLLARGSEDDKGPIATALYAMKAIKDQGVPLTKRIELYVYMAEESDWGPLEAYLKSHTPPQVNITLDSEYPVVTAEKGYGMVGVTFPPAATVADAPSITTFRGGFFGSQIPEDAQATIANATPEIESAIRARAAQQKGMQYTFTREGGTLTVKAKGVSAHSSKPEDGINAIAMLADALKVREWPATQAANLATFINDMVGTGYYGEKWGKIAYKDGFMGPMTFAPTVIKEKDGALELGINVRRPQGKTQQQLKSEIDTDFAQWQGAHAAANAKLQVFLSDPWLQKDAPQIPTLLGVFSYFTGAKNAKPVAIGGGTNSRLFPNAVSFGPAMPGTVYTGHSEHEFITLKQLLLNLEMYTAVLVELAK</sequence>
<protein>
    <submittedName>
        <fullName evidence="12">Dipeptidase</fullName>
    </submittedName>
</protein>
<dbReference type="GO" id="GO:0008270">
    <property type="term" value="F:zinc ion binding"/>
    <property type="evidence" value="ECO:0007669"/>
    <property type="project" value="InterPro"/>
</dbReference>
<proteinExistence type="inferred from homology"/>
<evidence type="ECO:0000256" key="2">
    <source>
        <dbReference type="ARBA" id="ARBA00006247"/>
    </source>
</evidence>
<dbReference type="InterPro" id="IPR011650">
    <property type="entry name" value="Peptidase_M20_dimer"/>
</dbReference>
<evidence type="ECO:0000256" key="8">
    <source>
        <dbReference type="ARBA" id="ARBA00023049"/>
    </source>
</evidence>
<comment type="cofactor">
    <cofactor evidence="1">
        <name>Zn(2+)</name>
        <dbReference type="ChEBI" id="CHEBI:29105"/>
    </cofactor>
</comment>
<evidence type="ECO:0000256" key="4">
    <source>
        <dbReference type="ARBA" id="ARBA00022723"/>
    </source>
</evidence>
<dbReference type="SUPFAM" id="SSF55031">
    <property type="entry name" value="Bacterial exopeptidase dimerisation domain"/>
    <property type="match status" value="1"/>
</dbReference>
<evidence type="ECO:0000259" key="11">
    <source>
        <dbReference type="Pfam" id="PF07687"/>
    </source>
</evidence>
<reference evidence="12 13" key="1">
    <citation type="submission" date="2019-03" db="EMBL/GenBank/DDBJ databases">
        <title>Draft Genome Sequence of Massilia arenosa sp. nov., a Novel Massilia Species Isolated from a Sandy-loam Maize Soil.</title>
        <authorList>
            <person name="Raths R."/>
            <person name="Peta V."/>
            <person name="Bucking H."/>
        </authorList>
    </citation>
    <scope>NUCLEOTIDE SEQUENCE [LARGE SCALE GENOMIC DNA]</scope>
    <source>
        <strain evidence="12 13">MC02</strain>
    </source>
</reference>
<dbReference type="NCBIfam" id="NF004809">
    <property type="entry name" value="PRK06156.1"/>
    <property type="match status" value="1"/>
</dbReference>
<dbReference type="GO" id="GO:0016805">
    <property type="term" value="F:dipeptidase activity"/>
    <property type="evidence" value="ECO:0007669"/>
    <property type="project" value="UniProtKB-KW"/>
</dbReference>
<dbReference type="EMBL" id="SPVF01000196">
    <property type="protein sequence ID" value="TFW16967.1"/>
    <property type="molecule type" value="Genomic_DNA"/>
</dbReference>
<name>A0A4Y9SA35_9BURK</name>
<evidence type="ECO:0000313" key="13">
    <source>
        <dbReference type="Proteomes" id="UP000298438"/>
    </source>
</evidence>